<keyword evidence="2" id="KW-0812">Transmembrane</keyword>
<evidence type="ECO:0000256" key="1">
    <source>
        <dbReference type="SAM" id="MobiDB-lite"/>
    </source>
</evidence>
<feature type="region of interest" description="Disordered" evidence="1">
    <location>
        <begin position="221"/>
        <end position="240"/>
    </location>
</feature>
<feature type="transmembrane region" description="Helical" evidence="2">
    <location>
        <begin position="35"/>
        <end position="57"/>
    </location>
</feature>
<feature type="transmembrane region" description="Helical" evidence="2">
    <location>
        <begin position="399"/>
        <end position="418"/>
    </location>
</feature>
<organism evidence="3 4">
    <name type="scientific">Mycena chlorophos</name>
    <name type="common">Agaric fungus</name>
    <name type="synonym">Agaricus chlorophos</name>
    <dbReference type="NCBI Taxonomy" id="658473"/>
    <lineage>
        <taxon>Eukaryota</taxon>
        <taxon>Fungi</taxon>
        <taxon>Dikarya</taxon>
        <taxon>Basidiomycota</taxon>
        <taxon>Agaricomycotina</taxon>
        <taxon>Agaricomycetes</taxon>
        <taxon>Agaricomycetidae</taxon>
        <taxon>Agaricales</taxon>
        <taxon>Marasmiineae</taxon>
        <taxon>Mycenaceae</taxon>
        <taxon>Mycena</taxon>
    </lineage>
</organism>
<feature type="transmembrane region" description="Helical" evidence="2">
    <location>
        <begin position="116"/>
        <end position="139"/>
    </location>
</feature>
<feature type="compositionally biased region" description="Low complexity" evidence="1">
    <location>
        <begin position="221"/>
        <end position="238"/>
    </location>
</feature>
<dbReference type="Proteomes" id="UP000815677">
    <property type="component" value="Unassembled WGS sequence"/>
</dbReference>
<feature type="transmembrane region" description="Helical" evidence="2">
    <location>
        <begin position="6"/>
        <end position="28"/>
    </location>
</feature>
<feature type="transmembrane region" description="Helical" evidence="2">
    <location>
        <begin position="164"/>
        <end position="184"/>
    </location>
</feature>
<name>A0ABQ0LFR0_MYCCL</name>
<reference evidence="3" key="1">
    <citation type="submission" date="2014-09" db="EMBL/GenBank/DDBJ databases">
        <title>Genome sequence of the luminous mushroom Mycena chlorophos for searching fungal bioluminescence genes.</title>
        <authorList>
            <person name="Tanaka Y."/>
            <person name="Kasuga D."/>
            <person name="Oba Y."/>
            <person name="Hase S."/>
            <person name="Sato K."/>
            <person name="Oba Y."/>
            <person name="Sakakibara Y."/>
        </authorList>
    </citation>
    <scope>NUCLEOTIDE SEQUENCE</scope>
</reference>
<dbReference type="EMBL" id="DF846055">
    <property type="protein sequence ID" value="GAT49955.1"/>
    <property type="molecule type" value="Genomic_DNA"/>
</dbReference>
<proteinExistence type="predicted"/>
<evidence type="ECO:0008006" key="5">
    <source>
        <dbReference type="Google" id="ProtNLM"/>
    </source>
</evidence>
<evidence type="ECO:0000313" key="4">
    <source>
        <dbReference type="Proteomes" id="UP000815677"/>
    </source>
</evidence>
<evidence type="ECO:0000313" key="3">
    <source>
        <dbReference type="EMBL" id="GAT49955.1"/>
    </source>
</evidence>
<accession>A0ABQ0LFR0</accession>
<sequence>MVAALKVVWFTGCLSGIIPSVVGLIALGQCFSLEWATYSAALCITAIEGAFCLGFIWEMDPFKMPRAFCIAQTVTMHCASFFLVGITLALFYAATVHIIRPKRWVNIKTAFQWRKMYIFLVILYPASMCAIQLSLMFALDAIQPADGLFCGPTNPLWIRLTGEALPMTVLIPFVYLVAISLRGARRTMAHVQRAQKDGGNDIRRRMRRQDSARAALTAHAAAARTRNSTSSSRTVASTGFPMFAPWPGPGSDLTVQEHEQALDKDKGDDKATVAVAAHLDLGLSSEAGAESSQTSDAGHGDSELDLGVMMEVMAMAKDGDEEAEMEDGGTYTLSYREGTPRAPSRVSHVANVYNQRSTIRVLIVWQIITPFTLFIQSISTINDMAHKRTKPSSFGTVDVVLLCSAWAYALTTLSIPMVRRYIWARYVPRWPWLRGPGCDVEVKEQEHDSERGGD</sequence>
<keyword evidence="2" id="KW-0472">Membrane</keyword>
<protein>
    <recommendedName>
        <fullName evidence="5">G-protein coupled receptors family 1 profile domain-containing protein</fullName>
    </recommendedName>
</protein>
<evidence type="ECO:0000256" key="2">
    <source>
        <dbReference type="SAM" id="Phobius"/>
    </source>
</evidence>
<gene>
    <name evidence="3" type="ORF">MCHLO_07238</name>
</gene>
<keyword evidence="4" id="KW-1185">Reference proteome</keyword>
<feature type="transmembrane region" description="Helical" evidence="2">
    <location>
        <begin position="69"/>
        <end position="95"/>
    </location>
</feature>
<feature type="transmembrane region" description="Helical" evidence="2">
    <location>
        <begin position="361"/>
        <end position="379"/>
    </location>
</feature>
<keyword evidence="2" id="KW-1133">Transmembrane helix</keyword>